<evidence type="ECO:0000259" key="1">
    <source>
        <dbReference type="Pfam" id="PF03351"/>
    </source>
</evidence>
<name>A0A182FBF9_ANOAL</name>
<protein>
    <submittedName>
        <fullName evidence="2">DOMON domain-containing protein</fullName>
    </submittedName>
</protein>
<dbReference type="GO" id="GO:0006589">
    <property type="term" value="P:octopamine biosynthetic process"/>
    <property type="evidence" value="ECO:0007669"/>
    <property type="project" value="TreeGrafter"/>
</dbReference>
<dbReference type="GO" id="GO:0004500">
    <property type="term" value="F:dopamine beta-monooxygenase activity"/>
    <property type="evidence" value="ECO:0007669"/>
    <property type="project" value="InterPro"/>
</dbReference>
<proteinExistence type="predicted"/>
<dbReference type="GO" id="GO:0005507">
    <property type="term" value="F:copper ion binding"/>
    <property type="evidence" value="ECO:0007669"/>
    <property type="project" value="TreeGrafter"/>
</dbReference>
<reference evidence="2 3" key="1">
    <citation type="journal article" date="2017" name="G3 (Bethesda)">
        <title>The Physical Genome Mapping of Anopheles albimanus Corrected Scaffold Misassemblies and Identified Interarm Rearrangements in Genus Anopheles.</title>
        <authorList>
            <person name="Artemov G.N."/>
            <person name="Peery A.N."/>
            <person name="Jiang X."/>
            <person name="Tu Z."/>
            <person name="Stegniy V.N."/>
            <person name="Sharakhova M.V."/>
            <person name="Sharakhov I.V."/>
        </authorList>
    </citation>
    <scope>NUCLEOTIDE SEQUENCE [LARGE SCALE GENOMIC DNA]</scope>
    <source>
        <strain evidence="2 3">ALBI9_A</strain>
    </source>
</reference>
<dbReference type="InterPro" id="IPR005018">
    <property type="entry name" value="DOMON_domain"/>
</dbReference>
<dbReference type="Proteomes" id="UP000069272">
    <property type="component" value="Chromosome 3R"/>
</dbReference>
<dbReference type="InterPro" id="IPR000945">
    <property type="entry name" value="DBH-like"/>
</dbReference>
<keyword evidence="3" id="KW-1185">Reference proteome</keyword>
<dbReference type="VEuPathDB" id="VectorBase:AALB20_027420"/>
<dbReference type="AlphaFoldDB" id="A0A182FBF9"/>
<dbReference type="CDD" id="cd09631">
    <property type="entry name" value="DOMON_DOH"/>
    <property type="match status" value="1"/>
</dbReference>
<dbReference type="EnsemblMetazoa" id="AALB003842-RA">
    <property type="protein sequence ID" value="AALB003842-PA"/>
    <property type="gene ID" value="AALB003842"/>
</dbReference>
<dbReference type="GO" id="GO:0042421">
    <property type="term" value="P:norepinephrine biosynthetic process"/>
    <property type="evidence" value="ECO:0007669"/>
    <property type="project" value="TreeGrafter"/>
</dbReference>
<evidence type="ECO:0000313" key="2">
    <source>
        <dbReference type="EnsemblMetazoa" id="AALB003842-PA"/>
    </source>
</evidence>
<dbReference type="Pfam" id="PF03351">
    <property type="entry name" value="DOMON"/>
    <property type="match status" value="1"/>
</dbReference>
<reference evidence="2" key="2">
    <citation type="submission" date="2022-08" db="UniProtKB">
        <authorList>
            <consortium name="EnsemblMetazoa"/>
        </authorList>
    </citation>
    <scope>IDENTIFICATION</scope>
    <source>
        <strain evidence="2">STECLA/ALBI9_A</strain>
    </source>
</reference>
<accession>A0A182FBF9</accession>
<dbReference type="STRING" id="7167.A0A182FBF9"/>
<dbReference type="PANTHER" id="PTHR10157:SF40">
    <property type="entry name" value="MOXD1 HOMOLOG 2"/>
    <property type="match status" value="1"/>
</dbReference>
<dbReference type="PANTHER" id="PTHR10157">
    <property type="entry name" value="DOPAMINE BETA HYDROXYLASE RELATED"/>
    <property type="match status" value="1"/>
</dbReference>
<evidence type="ECO:0000313" key="3">
    <source>
        <dbReference type="Proteomes" id="UP000069272"/>
    </source>
</evidence>
<dbReference type="InterPro" id="IPR045266">
    <property type="entry name" value="DOH_DOMON"/>
</dbReference>
<dbReference type="GO" id="GO:0005615">
    <property type="term" value="C:extracellular space"/>
    <property type="evidence" value="ECO:0007669"/>
    <property type="project" value="TreeGrafter"/>
</dbReference>
<dbReference type="GO" id="GO:0042420">
    <property type="term" value="P:dopamine catabolic process"/>
    <property type="evidence" value="ECO:0007669"/>
    <property type="project" value="TreeGrafter"/>
</dbReference>
<organism evidence="2 3">
    <name type="scientific">Anopheles albimanus</name>
    <name type="common">New world malaria mosquito</name>
    <dbReference type="NCBI Taxonomy" id="7167"/>
    <lineage>
        <taxon>Eukaryota</taxon>
        <taxon>Metazoa</taxon>
        <taxon>Ecdysozoa</taxon>
        <taxon>Arthropoda</taxon>
        <taxon>Hexapoda</taxon>
        <taxon>Insecta</taxon>
        <taxon>Pterygota</taxon>
        <taxon>Neoptera</taxon>
        <taxon>Endopterygota</taxon>
        <taxon>Diptera</taxon>
        <taxon>Nematocera</taxon>
        <taxon>Culicoidea</taxon>
        <taxon>Culicidae</taxon>
        <taxon>Anophelinae</taxon>
        <taxon>Anopheles</taxon>
    </lineage>
</organism>
<sequence length="118" mass="13006">MLGSFPDRHIRADSDGEPIVDGSQDYTLMLGYENMTHTVIRFKRSLDTCDMKDDFPITVSGFLKKVAESLAIQSRTRMPIGDSALERLSTTICQVPSVLACDDGFATRLLKDCDSPSA</sequence>
<feature type="domain" description="DOMON" evidence="1">
    <location>
        <begin position="8"/>
        <end position="58"/>
    </location>
</feature>
<dbReference type="VEuPathDB" id="VectorBase:AALB017765"/>
<dbReference type="GO" id="GO:0030667">
    <property type="term" value="C:secretory granule membrane"/>
    <property type="evidence" value="ECO:0007669"/>
    <property type="project" value="TreeGrafter"/>
</dbReference>